<dbReference type="Proteomes" id="UP001219525">
    <property type="component" value="Unassembled WGS sequence"/>
</dbReference>
<name>A0AAD6USV0_9AGAR</name>
<keyword evidence="2" id="KW-1185">Reference proteome</keyword>
<evidence type="ECO:0000313" key="1">
    <source>
        <dbReference type="EMBL" id="KAJ7193869.1"/>
    </source>
</evidence>
<organism evidence="1 2">
    <name type="scientific">Mycena pura</name>
    <dbReference type="NCBI Taxonomy" id="153505"/>
    <lineage>
        <taxon>Eukaryota</taxon>
        <taxon>Fungi</taxon>
        <taxon>Dikarya</taxon>
        <taxon>Basidiomycota</taxon>
        <taxon>Agaricomycotina</taxon>
        <taxon>Agaricomycetes</taxon>
        <taxon>Agaricomycetidae</taxon>
        <taxon>Agaricales</taxon>
        <taxon>Marasmiineae</taxon>
        <taxon>Mycenaceae</taxon>
        <taxon>Mycena</taxon>
    </lineage>
</organism>
<reference evidence="1" key="1">
    <citation type="submission" date="2023-03" db="EMBL/GenBank/DDBJ databases">
        <title>Massive genome expansion in bonnet fungi (Mycena s.s.) driven by repeated elements and novel gene families across ecological guilds.</title>
        <authorList>
            <consortium name="Lawrence Berkeley National Laboratory"/>
            <person name="Harder C.B."/>
            <person name="Miyauchi S."/>
            <person name="Viragh M."/>
            <person name="Kuo A."/>
            <person name="Thoen E."/>
            <person name="Andreopoulos B."/>
            <person name="Lu D."/>
            <person name="Skrede I."/>
            <person name="Drula E."/>
            <person name="Henrissat B."/>
            <person name="Morin E."/>
            <person name="Kohler A."/>
            <person name="Barry K."/>
            <person name="LaButti K."/>
            <person name="Morin E."/>
            <person name="Salamov A."/>
            <person name="Lipzen A."/>
            <person name="Mereny Z."/>
            <person name="Hegedus B."/>
            <person name="Baldrian P."/>
            <person name="Stursova M."/>
            <person name="Weitz H."/>
            <person name="Taylor A."/>
            <person name="Grigoriev I.V."/>
            <person name="Nagy L.G."/>
            <person name="Martin F."/>
            <person name="Kauserud H."/>
        </authorList>
    </citation>
    <scope>NUCLEOTIDE SEQUENCE</scope>
    <source>
        <strain evidence="1">9144</strain>
    </source>
</reference>
<comment type="caution">
    <text evidence="1">The sequence shown here is derived from an EMBL/GenBank/DDBJ whole genome shotgun (WGS) entry which is preliminary data.</text>
</comment>
<evidence type="ECO:0000313" key="2">
    <source>
        <dbReference type="Proteomes" id="UP001219525"/>
    </source>
</evidence>
<protein>
    <submittedName>
        <fullName evidence="1">Uncharacterized protein</fullName>
    </submittedName>
</protein>
<accession>A0AAD6USV0</accession>
<sequence>MHKNGLLFTPHRRAELVASTQSMNLMFPILLPTVICICAEQTFSQASAYGADFSIAFSKALDAYVSSTLNDSMKNAIAKLPQQDFWEAENPDAPSYKQRKKVVAPLTEIVKTHRLLCQKSHTIQAFPCNNGINSESLRLLSFFVHPPPRSSVPGQNHSSSTILHPTETTSSLSFTCSSSSPVKWKGLPCKMEGPQDGD</sequence>
<dbReference type="AlphaFoldDB" id="A0AAD6USV0"/>
<gene>
    <name evidence="1" type="ORF">GGX14DRAFT_405232</name>
</gene>
<dbReference type="EMBL" id="JARJCW010000104">
    <property type="protein sequence ID" value="KAJ7193869.1"/>
    <property type="molecule type" value="Genomic_DNA"/>
</dbReference>
<proteinExistence type="predicted"/>